<dbReference type="SUPFAM" id="SSF51246">
    <property type="entry name" value="Rudiment single hybrid motif"/>
    <property type="match status" value="1"/>
</dbReference>
<organism evidence="6 7">
    <name type="scientific">Actinomyces graevenitzii</name>
    <dbReference type="NCBI Taxonomy" id="55565"/>
    <lineage>
        <taxon>Bacteria</taxon>
        <taxon>Bacillati</taxon>
        <taxon>Actinomycetota</taxon>
        <taxon>Actinomycetes</taxon>
        <taxon>Actinomycetales</taxon>
        <taxon>Actinomycetaceae</taxon>
        <taxon>Actinomyces</taxon>
    </lineage>
</organism>
<dbReference type="Pfam" id="PF17769">
    <property type="entry name" value="PurK_C"/>
    <property type="match status" value="1"/>
</dbReference>
<dbReference type="GO" id="GO:0034028">
    <property type="term" value="F:5-(carboxyamino)imidazole ribonucleotide synthase activity"/>
    <property type="evidence" value="ECO:0007669"/>
    <property type="project" value="UniProtKB-UniRule"/>
</dbReference>
<comment type="caution">
    <text evidence="4">Lacks conserved residue(s) required for the propagation of feature annotation.</text>
</comment>
<keyword evidence="4 6" id="KW-0436">Ligase</keyword>
<dbReference type="Pfam" id="PF22660">
    <property type="entry name" value="RS_preATP-grasp-like"/>
    <property type="match status" value="1"/>
</dbReference>
<comment type="catalytic activity">
    <reaction evidence="4">
        <text>5-amino-1-(5-phospho-beta-D-ribosyl)imidazole + hydrogencarbonate + ATP = 5-carboxyamino-1-(5-phospho-D-ribosyl)imidazole + ADP + phosphate + 2 H(+)</text>
        <dbReference type="Rhea" id="RHEA:19317"/>
        <dbReference type="ChEBI" id="CHEBI:15378"/>
        <dbReference type="ChEBI" id="CHEBI:17544"/>
        <dbReference type="ChEBI" id="CHEBI:30616"/>
        <dbReference type="ChEBI" id="CHEBI:43474"/>
        <dbReference type="ChEBI" id="CHEBI:58730"/>
        <dbReference type="ChEBI" id="CHEBI:137981"/>
        <dbReference type="ChEBI" id="CHEBI:456216"/>
        <dbReference type="EC" id="6.3.4.18"/>
    </reaction>
</comment>
<dbReference type="GO" id="GO:0005829">
    <property type="term" value="C:cytosol"/>
    <property type="evidence" value="ECO:0007669"/>
    <property type="project" value="TreeGrafter"/>
</dbReference>
<feature type="binding site" evidence="4">
    <location>
        <begin position="298"/>
        <end position="299"/>
    </location>
    <ligand>
        <name>ATP</name>
        <dbReference type="ChEBI" id="CHEBI:30616"/>
    </ligand>
</feature>
<dbReference type="Gene3D" id="3.30.1490.20">
    <property type="entry name" value="ATP-grasp fold, A domain"/>
    <property type="match status" value="1"/>
</dbReference>
<dbReference type="GO" id="GO:0004638">
    <property type="term" value="F:phosphoribosylaminoimidazole carboxylase activity"/>
    <property type="evidence" value="ECO:0007669"/>
    <property type="project" value="InterPro"/>
</dbReference>
<dbReference type="Gene3D" id="3.40.50.20">
    <property type="match status" value="1"/>
</dbReference>
<dbReference type="Gene3D" id="3.30.470.20">
    <property type="entry name" value="ATP-grasp fold, B domain"/>
    <property type="match status" value="1"/>
</dbReference>
<dbReference type="GO" id="GO:0046872">
    <property type="term" value="F:metal ion binding"/>
    <property type="evidence" value="ECO:0007669"/>
    <property type="project" value="InterPro"/>
</dbReference>
<keyword evidence="2 4" id="KW-0658">Purine biosynthesis</keyword>
<comment type="pathway">
    <text evidence="4">Purine metabolism; IMP biosynthesis via de novo pathway; 5-amino-1-(5-phospho-D-ribosyl)imidazole-4-carboxylate from 5-amino-1-(5-phospho-D-ribosyl)imidazole (N5-CAIR route): step 1/2.</text>
</comment>
<dbReference type="HAMAP" id="MF_01928">
    <property type="entry name" value="PurK"/>
    <property type="match status" value="1"/>
</dbReference>
<protein>
    <recommendedName>
        <fullName evidence="4">N5-carboxyaminoimidazole ribonucleotide synthase</fullName>
        <shortName evidence="4">N5-CAIR synthase</shortName>
        <ecNumber evidence="4">6.3.4.18</ecNumber>
    </recommendedName>
    <alternativeName>
        <fullName evidence="4">5-(carboxyamino)imidazole ribonucleotide synthetase</fullName>
    </alternativeName>
</protein>
<evidence type="ECO:0000313" key="7">
    <source>
        <dbReference type="Proteomes" id="UP000830236"/>
    </source>
</evidence>
<evidence type="ECO:0000259" key="5">
    <source>
        <dbReference type="PROSITE" id="PS50975"/>
    </source>
</evidence>
<feature type="binding site" evidence="4">
    <location>
        <begin position="209"/>
        <end position="212"/>
    </location>
    <ligand>
        <name>ATP</name>
        <dbReference type="ChEBI" id="CHEBI:30616"/>
    </ligand>
</feature>
<evidence type="ECO:0000256" key="2">
    <source>
        <dbReference type="ARBA" id="ARBA00022755"/>
    </source>
</evidence>
<dbReference type="InterPro" id="IPR016185">
    <property type="entry name" value="PreATP-grasp_dom_sf"/>
</dbReference>
<dbReference type="InterPro" id="IPR003135">
    <property type="entry name" value="ATP-grasp_carboxylate-amine"/>
</dbReference>
<keyword evidence="3 4" id="KW-0067">ATP-binding</keyword>
<dbReference type="SUPFAM" id="SSF56059">
    <property type="entry name" value="Glutathione synthetase ATP-binding domain-like"/>
    <property type="match status" value="1"/>
</dbReference>
<dbReference type="PANTHER" id="PTHR11609">
    <property type="entry name" value="PURINE BIOSYNTHESIS PROTEIN 6/7, PUR6/7"/>
    <property type="match status" value="1"/>
</dbReference>
<evidence type="ECO:0000256" key="4">
    <source>
        <dbReference type="HAMAP-Rule" id="MF_01928"/>
    </source>
</evidence>
<dbReference type="NCBIfam" id="NF004680">
    <property type="entry name" value="PRK06019.1-6"/>
    <property type="match status" value="1"/>
</dbReference>
<evidence type="ECO:0000256" key="1">
    <source>
        <dbReference type="ARBA" id="ARBA00022741"/>
    </source>
</evidence>
<dbReference type="AlphaFoldDB" id="A0A9E7AGT7"/>
<comment type="subunit">
    <text evidence="4">Homodimer.</text>
</comment>
<evidence type="ECO:0000313" key="6">
    <source>
        <dbReference type="EMBL" id="UQF80155.1"/>
    </source>
</evidence>
<dbReference type="GO" id="GO:0005524">
    <property type="term" value="F:ATP binding"/>
    <property type="evidence" value="ECO:0007669"/>
    <property type="project" value="UniProtKB-UniRule"/>
</dbReference>
<name>A0A9E7AGT7_9ACTO</name>
<feature type="binding site" evidence="4">
    <location>
        <position position="114"/>
    </location>
    <ligand>
        <name>ATP</name>
        <dbReference type="ChEBI" id="CHEBI:30616"/>
    </ligand>
</feature>
<sequence length="421" mass="44527">MSAPTVAVIGGGQLARMMQEEASALGVHLRALVEAPDGSAAQVMPDAPVGRADDAGAVRDLLQPKRGEQPQDLADAAVLTFEHEHQDHALLQQLAAQGVSVQPSAQALLYARDKLEMRRAMTRLELPQPAWSPVSQPAEVLEFALQHGWPVVLKTPQGGYDGHGVLLVNDAAELENGEAAKWFKALADGAGVGGGGSLGGAQVSCLLVEQAVNFTRELAALVARNPSGQVEAWPVVETVQVEGMCDTVLAPAPGLKPATAALAQQVAKRVASELEVTGVLAVEMFVVEGDGGDQLYINELAMRPHNSGHWSQDGALTSQFEQHLRAVLDWPLGSAQLVVPTVMVNVIGWRQETDAPLPDPSSRLAQALQVSGQAKIHLYGKQARRGRKLGHVNLSLAEGQDPAQAVEIGRQVAHVLTCPQL</sequence>
<keyword evidence="1 4" id="KW-0547">Nucleotide-binding</keyword>
<dbReference type="InterPro" id="IPR011054">
    <property type="entry name" value="Rudment_hybrid_motif"/>
</dbReference>
<accession>A0A9E7AGT7</accession>
<feature type="domain" description="ATP-grasp" evidence="5">
    <location>
        <begin position="118"/>
        <end position="328"/>
    </location>
</feature>
<gene>
    <name evidence="4" type="primary">purK</name>
    <name evidence="6" type="ORF">M3I41_02430</name>
</gene>
<comment type="similarity">
    <text evidence="4">Belongs to the PurK/PurT family.</text>
</comment>
<dbReference type="SUPFAM" id="SSF52440">
    <property type="entry name" value="PreATP-grasp domain"/>
    <property type="match status" value="1"/>
</dbReference>
<proteinExistence type="inferred from homology"/>
<dbReference type="InterPro" id="IPR005875">
    <property type="entry name" value="PurK"/>
</dbReference>
<feature type="binding site" evidence="4">
    <location>
        <position position="154"/>
    </location>
    <ligand>
        <name>ATP</name>
        <dbReference type="ChEBI" id="CHEBI:30616"/>
    </ligand>
</feature>
<dbReference type="PANTHER" id="PTHR11609:SF5">
    <property type="entry name" value="PHOSPHORIBOSYLAMINOIMIDAZOLE CARBOXYLASE"/>
    <property type="match status" value="1"/>
</dbReference>
<dbReference type="InterPro" id="IPR011761">
    <property type="entry name" value="ATP-grasp"/>
</dbReference>
<dbReference type="EMBL" id="CP097095">
    <property type="protein sequence ID" value="UQF80155.1"/>
    <property type="molecule type" value="Genomic_DNA"/>
</dbReference>
<dbReference type="GO" id="GO:0006189">
    <property type="term" value="P:'de novo' IMP biosynthetic process"/>
    <property type="evidence" value="ECO:0007669"/>
    <property type="project" value="UniProtKB-UniRule"/>
</dbReference>
<dbReference type="InterPro" id="IPR040686">
    <property type="entry name" value="PurK_C"/>
</dbReference>
<reference evidence="6" key="1">
    <citation type="submission" date="2022-05" db="EMBL/GenBank/DDBJ databases">
        <title>Using nanopore sequencing to obtain complete genomes from saliva samples.</title>
        <authorList>
            <person name="Baker J.L."/>
        </authorList>
    </citation>
    <scope>NUCLEOTIDE SEQUENCE</scope>
    <source>
        <strain evidence="6">JCVI-JB-Ag32</strain>
    </source>
</reference>
<evidence type="ECO:0000256" key="3">
    <source>
        <dbReference type="ARBA" id="ARBA00022840"/>
    </source>
</evidence>
<dbReference type="Pfam" id="PF02222">
    <property type="entry name" value="ATP-grasp"/>
    <property type="match status" value="1"/>
</dbReference>
<feature type="binding site" evidence="4">
    <location>
        <position position="217"/>
    </location>
    <ligand>
        <name>ATP</name>
        <dbReference type="ChEBI" id="CHEBI:30616"/>
    </ligand>
</feature>
<dbReference type="PROSITE" id="PS50975">
    <property type="entry name" value="ATP_GRASP"/>
    <property type="match status" value="1"/>
</dbReference>
<dbReference type="Proteomes" id="UP000830236">
    <property type="component" value="Chromosome"/>
</dbReference>
<comment type="function">
    <text evidence="4">Catalyzes the ATP-dependent conversion of 5-aminoimidazole ribonucleotide (AIR) and HCO(3)(-) to N5-carboxyaminoimidazole ribonucleotide (N5-CAIR).</text>
</comment>
<dbReference type="EC" id="6.3.4.18" evidence="4"/>
<dbReference type="InterPro" id="IPR013815">
    <property type="entry name" value="ATP_grasp_subdomain_1"/>
</dbReference>
<dbReference type="InterPro" id="IPR054350">
    <property type="entry name" value="PurT/PurK_preATP-grasp"/>
</dbReference>
<dbReference type="KEGG" id="agh:M3I41_02430"/>